<comment type="caution">
    <text evidence="15">The sequence shown here is derived from an EMBL/GenBank/DDBJ whole genome shotgun (WGS) entry which is preliminary data.</text>
</comment>
<evidence type="ECO:0000256" key="7">
    <source>
        <dbReference type="ARBA" id="ARBA00022603"/>
    </source>
</evidence>
<dbReference type="PANTHER" id="PTHR30027">
    <property type="entry name" value="RIBOSOMAL RNA SMALL SUBUNIT METHYLTRANSFERASE E"/>
    <property type="match status" value="1"/>
</dbReference>
<evidence type="ECO:0000256" key="3">
    <source>
        <dbReference type="ARBA" id="ARBA00012328"/>
    </source>
</evidence>
<dbReference type="EC" id="2.1.1.193" evidence="3 12"/>
<keyword evidence="6 12" id="KW-0698">rRNA processing</keyword>
<protein>
    <recommendedName>
        <fullName evidence="4 12">Ribosomal RNA small subunit methyltransferase E</fullName>
        <ecNumber evidence="3 12">2.1.1.193</ecNumber>
    </recommendedName>
</protein>
<dbReference type="EMBL" id="LBNE01000013">
    <property type="protein sequence ID" value="KKO70658.1"/>
    <property type="molecule type" value="Genomic_DNA"/>
</dbReference>
<comment type="catalytic activity">
    <reaction evidence="11 12">
        <text>uridine(1498) in 16S rRNA + S-adenosyl-L-methionine = N(3)-methyluridine(1498) in 16S rRNA + S-adenosyl-L-homocysteine + H(+)</text>
        <dbReference type="Rhea" id="RHEA:42920"/>
        <dbReference type="Rhea" id="RHEA-COMP:10283"/>
        <dbReference type="Rhea" id="RHEA-COMP:10284"/>
        <dbReference type="ChEBI" id="CHEBI:15378"/>
        <dbReference type="ChEBI" id="CHEBI:57856"/>
        <dbReference type="ChEBI" id="CHEBI:59789"/>
        <dbReference type="ChEBI" id="CHEBI:65315"/>
        <dbReference type="ChEBI" id="CHEBI:74502"/>
        <dbReference type="EC" id="2.1.1.193"/>
    </reaction>
</comment>
<comment type="function">
    <text evidence="10 12">Specifically methylates the N3 position of the uracil ring of uridine 1498 (m3U1498) in 16S rRNA. Acts on the fully assembled 30S ribosomal subunit.</text>
</comment>
<evidence type="ECO:0000256" key="1">
    <source>
        <dbReference type="ARBA" id="ARBA00004496"/>
    </source>
</evidence>
<dbReference type="Gene3D" id="2.40.240.20">
    <property type="entry name" value="Hypothetical PUA domain-like, domain 1"/>
    <property type="match status" value="1"/>
</dbReference>
<dbReference type="GO" id="GO:0070042">
    <property type="term" value="F:rRNA (uridine-N3-)-methyltransferase activity"/>
    <property type="evidence" value="ECO:0007669"/>
    <property type="project" value="TreeGrafter"/>
</dbReference>
<dbReference type="EMBL" id="SGWZ01000006">
    <property type="protein sequence ID" value="RZS65358.1"/>
    <property type="molecule type" value="Genomic_DNA"/>
</dbReference>
<evidence type="ECO:0000256" key="6">
    <source>
        <dbReference type="ARBA" id="ARBA00022552"/>
    </source>
</evidence>
<dbReference type="PIRSF" id="PIRSF015601">
    <property type="entry name" value="MTase_slr0722"/>
    <property type="match status" value="1"/>
</dbReference>
<dbReference type="InterPro" id="IPR006700">
    <property type="entry name" value="RsmE"/>
</dbReference>
<reference evidence="15 17" key="1">
    <citation type="submission" date="2015-04" db="EMBL/GenBank/DDBJ databases">
        <title>Genome sequence of Kerstersia gyiorum CG1.</title>
        <authorList>
            <person name="Greninger A.L."/>
            <person name="Kozyreva V."/>
            <person name="Chaturvedi V."/>
        </authorList>
    </citation>
    <scope>NUCLEOTIDE SEQUENCE [LARGE SCALE GENOMIC DNA]</scope>
    <source>
        <strain evidence="15 17">CG1</strain>
    </source>
</reference>
<dbReference type="InterPro" id="IPR046887">
    <property type="entry name" value="RsmE_PUA-like"/>
</dbReference>
<dbReference type="NCBIfam" id="TIGR00046">
    <property type="entry name" value="RsmE family RNA methyltransferase"/>
    <property type="match status" value="1"/>
</dbReference>
<keyword evidence="9 12" id="KW-0949">S-adenosyl-L-methionine</keyword>
<dbReference type="STRING" id="206506.AAV32_15460"/>
<dbReference type="AlphaFoldDB" id="A0A171KP41"/>
<dbReference type="Proteomes" id="UP000078084">
    <property type="component" value="Unassembled WGS sequence"/>
</dbReference>
<dbReference type="RefSeq" id="WP_068374382.1">
    <property type="nucleotide sequence ID" value="NZ_CBCSEB010000004.1"/>
</dbReference>
<keyword evidence="5 12" id="KW-0963">Cytoplasm</keyword>
<dbReference type="GeneID" id="99725365"/>
<organism evidence="15 17">
    <name type="scientific">Kerstersia gyiorum</name>
    <dbReference type="NCBI Taxonomy" id="206506"/>
    <lineage>
        <taxon>Bacteria</taxon>
        <taxon>Pseudomonadati</taxon>
        <taxon>Pseudomonadota</taxon>
        <taxon>Betaproteobacteria</taxon>
        <taxon>Burkholderiales</taxon>
        <taxon>Alcaligenaceae</taxon>
        <taxon>Kerstersia</taxon>
    </lineage>
</organism>
<evidence type="ECO:0000256" key="2">
    <source>
        <dbReference type="ARBA" id="ARBA00005528"/>
    </source>
</evidence>
<dbReference type="CDD" id="cd18084">
    <property type="entry name" value="RsmE-like"/>
    <property type="match status" value="1"/>
</dbReference>
<keyword evidence="8 12" id="KW-0808">Transferase</keyword>
<evidence type="ECO:0000259" key="13">
    <source>
        <dbReference type="Pfam" id="PF04452"/>
    </source>
</evidence>
<comment type="similarity">
    <text evidence="2 12">Belongs to the RNA methyltransferase RsmE family.</text>
</comment>
<dbReference type="SUPFAM" id="SSF88697">
    <property type="entry name" value="PUA domain-like"/>
    <property type="match status" value="1"/>
</dbReference>
<evidence type="ECO:0000256" key="11">
    <source>
        <dbReference type="ARBA" id="ARBA00047944"/>
    </source>
</evidence>
<proteinExistence type="inferred from homology"/>
<dbReference type="Pfam" id="PF20260">
    <property type="entry name" value="PUA_4"/>
    <property type="match status" value="1"/>
</dbReference>
<evidence type="ECO:0000313" key="18">
    <source>
        <dbReference type="Proteomes" id="UP000292039"/>
    </source>
</evidence>
<dbReference type="OrthoDB" id="9815641at2"/>
<dbReference type="InterPro" id="IPR029028">
    <property type="entry name" value="Alpha/beta_knot_MTases"/>
</dbReference>
<dbReference type="PATRIC" id="fig|206506.3.peg.3291"/>
<evidence type="ECO:0000256" key="10">
    <source>
        <dbReference type="ARBA" id="ARBA00025699"/>
    </source>
</evidence>
<dbReference type="SUPFAM" id="SSF75217">
    <property type="entry name" value="alpha/beta knot"/>
    <property type="match status" value="1"/>
</dbReference>
<reference evidence="16 18" key="2">
    <citation type="submission" date="2019-02" db="EMBL/GenBank/DDBJ databases">
        <title>Genomic Encyclopedia of Type Strains, Phase IV (KMG-IV): sequencing the most valuable type-strain genomes for metagenomic binning, comparative biology and taxonomic classification.</title>
        <authorList>
            <person name="Goeker M."/>
        </authorList>
    </citation>
    <scope>NUCLEOTIDE SEQUENCE [LARGE SCALE GENOMIC DNA]</scope>
    <source>
        <strain evidence="16 18">DSM 16618</strain>
    </source>
</reference>
<evidence type="ECO:0000313" key="15">
    <source>
        <dbReference type="EMBL" id="KKO70658.1"/>
    </source>
</evidence>
<dbReference type="NCBIfam" id="NF008692">
    <property type="entry name" value="PRK11713.1-5"/>
    <property type="match status" value="1"/>
</dbReference>
<dbReference type="InterPro" id="IPR046886">
    <property type="entry name" value="RsmE_MTase_dom"/>
</dbReference>
<dbReference type="InterPro" id="IPR015947">
    <property type="entry name" value="PUA-like_sf"/>
</dbReference>
<evidence type="ECO:0000256" key="12">
    <source>
        <dbReference type="PIRNR" id="PIRNR015601"/>
    </source>
</evidence>
<feature type="domain" description="Ribosomal RNA small subunit methyltransferase E methyltransferase" evidence="13">
    <location>
        <begin position="74"/>
        <end position="239"/>
    </location>
</feature>
<dbReference type="PANTHER" id="PTHR30027:SF3">
    <property type="entry name" value="16S RRNA (URACIL(1498)-N(3))-METHYLTRANSFERASE"/>
    <property type="match status" value="1"/>
</dbReference>
<feature type="domain" description="Ribosomal RNA small subunit methyltransferase E PUA-like" evidence="14">
    <location>
        <begin position="22"/>
        <end position="63"/>
    </location>
</feature>
<accession>A0A171KP41</accession>
<name>A0A171KP41_9BURK</name>
<comment type="subcellular location">
    <subcellularLocation>
        <location evidence="1 12">Cytoplasm</location>
    </subcellularLocation>
</comment>
<keyword evidence="7 12" id="KW-0489">Methyltransferase</keyword>
<keyword evidence="17" id="KW-1185">Reference proteome</keyword>
<dbReference type="GO" id="GO:0070475">
    <property type="term" value="P:rRNA base methylation"/>
    <property type="evidence" value="ECO:0007669"/>
    <property type="project" value="TreeGrafter"/>
</dbReference>
<evidence type="ECO:0000256" key="5">
    <source>
        <dbReference type="ARBA" id="ARBA00022490"/>
    </source>
</evidence>
<evidence type="ECO:0000313" key="17">
    <source>
        <dbReference type="Proteomes" id="UP000078084"/>
    </source>
</evidence>
<dbReference type="Gene3D" id="3.40.1280.10">
    <property type="match status" value="1"/>
</dbReference>
<sequence length="247" mass="26203">MSAPRFFCSAEIPPHSRFLLPDAPAHHALRVLRLRQGSPIVLFDGTGGEYPATLDIDGKQAYALTGPHLPREAELPGRIVLLQGLPSGDKMDWVIEKAVETGVSAIVPVAAQRSVLQLEGERLEKRLGRWRGIATSASEQCGRNRLLEIARPCSLAQALASLAPGLALFCHPDADTALAARLRQAGPGAADTLSLVIGPEGGWSDTELELARRHGAHPVSLGARVMRTETAGIVLAAACSALLGWLD</sequence>
<dbReference type="InterPro" id="IPR029026">
    <property type="entry name" value="tRNA_m1G_MTases_N"/>
</dbReference>
<dbReference type="GO" id="GO:0005737">
    <property type="term" value="C:cytoplasm"/>
    <property type="evidence" value="ECO:0007669"/>
    <property type="project" value="UniProtKB-SubCell"/>
</dbReference>
<evidence type="ECO:0000313" key="16">
    <source>
        <dbReference type="EMBL" id="RZS65358.1"/>
    </source>
</evidence>
<dbReference type="Proteomes" id="UP000292039">
    <property type="component" value="Unassembled WGS sequence"/>
</dbReference>
<evidence type="ECO:0000256" key="8">
    <source>
        <dbReference type="ARBA" id="ARBA00022679"/>
    </source>
</evidence>
<evidence type="ECO:0000256" key="4">
    <source>
        <dbReference type="ARBA" id="ARBA00013673"/>
    </source>
</evidence>
<gene>
    <name evidence="15" type="ORF">AAV32_15460</name>
    <name evidence="16" type="ORF">EV679_3147</name>
</gene>
<evidence type="ECO:0000256" key="9">
    <source>
        <dbReference type="ARBA" id="ARBA00022691"/>
    </source>
</evidence>
<evidence type="ECO:0000259" key="14">
    <source>
        <dbReference type="Pfam" id="PF20260"/>
    </source>
</evidence>
<dbReference type="Pfam" id="PF04452">
    <property type="entry name" value="Methyltrans_RNA"/>
    <property type="match status" value="1"/>
</dbReference>